<feature type="region of interest" description="Disordered" evidence="3">
    <location>
        <begin position="296"/>
        <end position="330"/>
    </location>
</feature>
<feature type="compositionally biased region" description="Basic residues" evidence="3">
    <location>
        <begin position="164"/>
        <end position="175"/>
    </location>
</feature>
<dbReference type="EMBL" id="JAKWBI020000033">
    <property type="protein sequence ID" value="KAJ2905332.1"/>
    <property type="molecule type" value="Genomic_DNA"/>
</dbReference>
<feature type="region of interest" description="Disordered" evidence="3">
    <location>
        <begin position="18"/>
        <end position="48"/>
    </location>
</feature>
<feature type="region of interest" description="Disordered" evidence="3">
    <location>
        <begin position="721"/>
        <end position="793"/>
    </location>
</feature>
<feature type="region of interest" description="Disordered" evidence="3">
    <location>
        <begin position="593"/>
        <end position="694"/>
    </location>
</feature>
<feature type="compositionally biased region" description="Pro residues" evidence="3">
    <location>
        <begin position="663"/>
        <end position="676"/>
    </location>
</feature>
<evidence type="ECO:0000256" key="2">
    <source>
        <dbReference type="ARBA" id="ARBA00023242"/>
    </source>
</evidence>
<proteinExistence type="predicted"/>
<keyword evidence="5" id="KW-1185">Reference proteome</keyword>
<sequence length="881" mass="97077">MASASDWMIEVRRAFGASTAAAQKRGRKRKRTHTVNNNNNNNGNDLEGQDVLSYMKPLEASLENSGPSLDTTAPPPDKDLEYPGWEMLKSQVRRMRASQVVDEFAPRDALTRMAAAVVMDGDISAEPSTPKFHCQYVKAGKESTALGEDPLEPPRAKPAQHVFPRQKRMAPRFRSHFFVQDRTPRRRKEPSPEGNHTHGVDSTTDEEAYPSRREDQDIGVPEKSPGNHNSSRLDEAESPISASPMELDTTQNAVDTAMVAPLVLPENRKEILDDTSELPTPARRNLNLEMIRRPPMASGKQATVNPQDPVIDDTNPNPPANGSIRRSGDGIYGVKHRQAPYAIPSREYTYSGLVISHYGTNNGRGANEWVPSSSLSPSLAASPSPSQQLKIEEAEATISPEDGVLLRTEENLTSSPPLLSSASGFSALLLETLLISDPFAPNDFDNCGISPPKPATTKSHFFEPPKKPSLSCLPFPPLTAPRFGLIQEELADEPFWLLVAVTFLVKTKGTAAIPVFRKLKRDYPTPEALSKACDSESEERKLSGRISQLGLGTKRLAQIKKYAKGFLDKPPAVGKRFWVPGYPGKVVTGCARLEEKSRGYSPERGGGTKSPRKGQKPTQQDSTEYSDGSQHNRQAADTTSPRKNNRQSSKDEENPVRSGSADFPPPPPPPPPPPHPTHVRQKNRPHGPGSRWEIGHLTNGQYALDSWRIFCRDGFLARSSPPATNADAAGSVNASGSDDNTDADTQIETDPNNSNNNNNNNSCVASYPPLEHGPKTKASYPKPEPEPEPEPEWHRVLPQDKELRACLWWMWMREGWEWDPLDGSKLPLREEMRKAVNEGRVAWDDKTGELEIVDAAAAGVSEDGDGGGNQEREREFGRRRR</sequence>
<feature type="compositionally biased region" description="Basic and acidic residues" evidence="3">
    <location>
        <begin position="189"/>
        <end position="199"/>
    </location>
</feature>
<feature type="compositionally biased region" description="Polar residues" evidence="3">
    <location>
        <begin position="616"/>
        <end position="642"/>
    </location>
</feature>
<feature type="compositionally biased region" description="Basic and acidic residues" evidence="3">
    <location>
        <begin position="870"/>
        <end position="881"/>
    </location>
</feature>
<dbReference type="Gene3D" id="1.10.340.30">
    <property type="entry name" value="Hypothetical protein, domain 2"/>
    <property type="match status" value="1"/>
</dbReference>
<organism evidence="4 5">
    <name type="scientific">Zalerion maritima</name>
    <dbReference type="NCBI Taxonomy" id="339359"/>
    <lineage>
        <taxon>Eukaryota</taxon>
        <taxon>Fungi</taxon>
        <taxon>Dikarya</taxon>
        <taxon>Ascomycota</taxon>
        <taxon>Pezizomycotina</taxon>
        <taxon>Sordariomycetes</taxon>
        <taxon>Lulworthiomycetidae</taxon>
        <taxon>Lulworthiales</taxon>
        <taxon>Lulworthiaceae</taxon>
        <taxon>Zalerion</taxon>
    </lineage>
</organism>
<dbReference type="GO" id="GO:0003677">
    <property type="term" value="F:DNA binding"/>
    <property type="evidence" value="ECO:0007669"/>
    <property type="project" value="InterPro"/>
</dbReference>
<dbReference type="GO" id="GO:0003824">
    <property type="term" value="F:catalytic activity"/>
    <property type="evidence" value="ECO:0007669"/>
    <property type="project" value="InterPro"/>
</dbReference>
<comment type="caution">
    <text evidence="4">The sequence shown here is derived from an EMBL/GenBank/DDBJ whole genome shotgun (WGS) entry which is preliminary data.</text>
</comment>
<feature type="region of interest" description="Disordered" evidence="3">
    <location>
        <begin position="61"/>
        <end position="82"/>
    </location>
</feature>
<dbReference type="Proteomes" id="UP001201980">
    <property type="component" value="Unassembled WGS sequence"/>
</dbReference>
<dbReference type="AlphaFoldDB" id="A0AAD5RXJ2"/>
<name>A0AAD5RXJ2_9PEZI</name>
<dbReference type="GO" id="GO:0006281">
    <property type="term" value="P:DNA repair"/>
    <property type="evidence" value="ECO:0007669"/>
    <property type="project" value="InterPro"/>
</dbReference>
<evidence type="ECO:0000313" key="5">
    <source>
        <dbReference type="Proteomes" id="UP001201980"/>
    </source>
</evidence>
<evidence type="ECO:0000256" key="3">
    <source>
        <dbReference type="SAM" id="MobiDB-lite"/>
    </source>
</evidence>
<feature type="region of interest" description="Disordered" evidence="3">
    <location>
        <begin position="858"/>
        <end position="881"/>
    </location>
</feature>
<dbReference type="PANTHER" id="PTHR15074">
    <property type="entry name" value="METHYL-CPG-BINDING PROTEIN"/>
    <property type="match status" value="1"/>
</dbReference>
<feature type="compositionally biased region" description="Low complexity" evidence="3">
    <location>
        <begin position="752"/>
        <end position="762"/>
    </location>
</feature>
<dbReference type="SUPFAM" id="SSF48150">
    <property type="entry name" value="DNA-glycosylase"/>
    <property type="match status" value="1"/>
</dbReference>
<gene>
    <name evidence="4" type="ORF">MKZ38_005631</name>
</gene>
<evidence type="ECO:0008006" key="6">
    <source>
        <dbReference type="Google" id="ProtNLM"/>
    </source>
</evidence>
<reference evidence="4" key="1">
    <citation type="submission" date="2022-07" db="EMBL/GenBank/DDBJ databases">
        <title>Draft genome sequence of Zalerion maritima ATCC 34329, a (micro)plastics degrading marine fungus.</title>
        <authorList>
            <person name="Paco A."/>
            <person name="Goncalves M.F.M."/>
            <person name="Rocha-Santos T.A.P."/>
            <person name="Alves A."/>
        </authorList>
    </citation>
    <scope>NUCLEOTIDE SEQUENCE</scope>
    <source>
        <strain evidence="4">ATCC 34329</strain>
    </source>
</reference>
<protein>
    <recommendedName>
        <fullName evidence="6">HhH-GPD domain-containing protein</fullName>
    </recommendedName>
</protein>
<keyword evidence="2" id="KW-0539">Nucleus</keyword>
<comment type="subcellular location">
    <subcellularLocation>
        <location evidence="1">Nucleus</location>
    </subcellularLocation>
</comment>
<dbReference type="GO" id="GO:0005634">
    <property type="term" value="C:nucleus"/>
    <property type="evidence" value="ECO:0007669"/>
    <property type="project" value="UniProtKB-SubCell"/>
</dbReference>
<evidence type="ECO:0000313" key="4">
    <source>
        <dbReference type="EMBL" id="KAJ2905332.1"/>
    </source>
</evidence>
<feature type="compositionally biased region" description="Basic residues" evidence="3">
    <location>
        <begin position="24"/>
        <end position="33"/>
    </location>
</feature>
<feature type="compositionally biased region" description="Polar residues" evidence="3">
    <location>
        <begin position="62"/>
        <end position="71"/>
    </location>
</feature>
<accession>A0AAD5RXJ2</accession>
<dbReference type="InterPro" id="IPR045138">
    <property type="entry name" value="MeCP2/MBD4"/>
</dbReference>
<dbReference type="PANTHER" id="PTHR15074:SF0">
    <property type="entry name" value="METHYL-CPG-BINDING DOMAIN PROTEIN 4-LIKE PROTEIN"/>
    <property type="match status" value="1"/>
</dbReference>
<feature type="region of interest" description="Disordered" evidence="3">
    <location>
        <begin position="145"/>
        <end position="240"/>
    </location>
</feature>
<dbReference type="InterPro" id="IPR011257">
    <property type="entry name" value="DNA_glycosylase"/>
</dbReference>
<evidence type="ECO:0000256" key="1">
    <source>
        <dbReference type="ARBA" id="ARBA00004123"/>
    </source>
</evidence>